<name>A0A9D4UP37_ADICA</name>
<keyword evidence="1" id="KW-0812">Transmembrane</keyword>
<feature type="transmembrane region" description="Helical" evidence="1">
    <location>
        <begin position="29"/>
        <end position="55"/>
    </location>
</feature>
<keyword evidence="3" id="KW-1185">Reference proteome</keyword>
<dbReference type="Proteomes" id="UP000886520">
    <property type="component" value="Chromosome 13"/>
</dbReference>
<proteinExistence type="predicted"/>
<gene>
    <name evidence="2" type="ORF">GOP47_0013741</name>
</gene>
<reference evidence="2" key="1">
    <citation type="submission" date="2021-01" db="EMBL/GenBank/DDBJ databases">
        <title>Adiantum capillus-veneris genome.</title>
        <authorList>
            <person name="Fang Y."/>
            <person name="Liao Q."/>
        </authorList>
    </citation>
    <scope>NUCLEOTIDE SEQUENCE</scope>
    <source>
        <strain evidence="2">H3</strain>
        <tissue evidence="2">Leaf</tissue>
    </source>
</reference>
<keyword evidence="1" id="KW-1133">Transmembrane helix</keyword>
<protein>
    <recommendedName>
        <fullName evidence="4">Oleosin</fullName>
    </recommendedName>
</protein>
<comment type="caution">
    <text evidence="2">The sequence shown here is derived from an EMBL/GenBank/DDBJ whole genome shotgun (WGS) entry which is preliminary data.</text>
</comment>
<feature type="transmembrane region" description="Helical" evidence="1">
    <location>
        <begin position="61"/>
        <end position="86"/>
    </location>
</feature>
<evidence type="ECO:0000313" key="2">
    <source>
        <dbReference type="EMBL" id="KAI5071490.1"/>
    </source>
</evidence>
<dbReference type="AlphaFoldDB" id="A0A9D4UP37"/>
<evidence type="ECO:0000256" key="1">
    <source>
        <dbReference type="SAM" id="Phobius"/>
    </source>
</evidence>
<dbReference type="EMBL" id="JABFUD020000013">
    <property type="protein sequence ID" value="KAI5071490.1"/>
    <property type="molecule type" value="Genomic_DNA"/>
</dbReference>
<organism evidence="2 3">
    <name type="scientific">Adiantum capillus-veneris</name>
    <name type="common">Maidenhair fern</name>
    <dbReference type="NCBI Taxonomy" id="13818"/>
    <lineage>
        <taxon>Eukaryota</taxon>
        <taxon>Viridiplantae</taxon>
        <taxon>Streptophyta</taxon>
        <taxon>Embryophyta</taxon>
        <taxon>Tracheophyta</taxon>
        <taxon>Polypodiopsida</taxon>
        <taxon>Polypodiidae</taxon>
        <taxon>Polypodiales</taxon>
        <taxon>Pteridineae</taxon>
        <taxon>Pteridaceae</taxon>
        <taxon>Vittarioideae</taxon>
        <taxon>Adiantum</taxon>
    </lineage>
</organism>
<keyword evidence="1" id="KW-0472">Membrane</keyword>
<sequence length="127" mass="13822">MESKAALWASWHRVSVWIGMPLMLNLARLLMLGFAGLAAVAGFTLVSTVLAFLPFVLLGGLAILVTVVLTVSMAGFLSLGGTLYYLSRSQYKLQEHTRRAKECQPFIAHPHDFSGASFQMLKSYGAS</sequence>
<accession>A0A9D4UP37</accession>
<evidence type="ECO:0008006" key="4">
    <source>
        <dbReference type="Google" id="ProtNLM"/>
    </source>
</evidence>
<evidence type="ECO:0000313" key="3">
    <source>
        <dbReference type="Proteomes" id="UP000886520"/>
    </source>
</evidence>